<name>A0A420HXY7_9PEZI</name>
<keyword evidence="5 8" id="KW-0687">Ribonucleoprotein</keyword>
<dbReference type="Proteomes" id="UP000286134">
    <property type="component" value="Unassembled WGS sequence"/>
</dbReference>
<dbReference type="GO" id="GO:0032040">
    <property type="term" value="C:small-subunit processome"/>
    <property type="evidence" value="ECO:0007669"/>
    <property type="project" value="TreeGrafter"/>
</dbReference>
<keyword evidence="2" id="KW-0690">Ribosome biogenesis</keyword>
<dbReference type="PIRSF" id="PIRSF017300">
    <property type="entry name" value="snoRNP_Mpp10"/>
    <property type="match status" value="1"/>
</dbReference>
<sequence length="420" mass="48328">MEHHNSEDSDNVYQEDKFGLNDGFFSIEEFNKQTEMLELDNAVLDQSEDESDHESNIDSEEEISSNMGNANDVFYNDFFQPPPRKMRRDEQQVNFLERQKRKSDNQIDEPSLERTMRDVRKDLFEDDSVHEDSDESILEDDPSDTKTPKSTHERQQAKLMKEIRRLEAASVASREWVLAGEARAADRPLNSLLEKELEFERTGKPVPEVTAEISENIESLIKRRILAQEFDEVIRRRPDDLSKSNIRRGIFELDDNKPQQSLAEMYAEDHVKANNPDTYISKANEKMQKEEREIEALWKGLNIKLDALSSWNFKPKPPAPSLTIVSDIATITMEDAQPTTGSGISGAQNMLAPQEIYKAGRDQNNVGKSDIITRSGLPISRQEMTRDQKIRRRRRAKERISKRGTRTTGKSRPESISKSI</sequence>
<dbReference type="OrthoDB" id="445326at2759"/>
<dbReference type="GO" id="GO:0006364">
    <property type="term" value="P:rRNA processing"/>
    <property type="evidence" value="ECO:0007669"/>
    <property type="project" value="UniProtKB-KW"/>
</dbReference>
<comment type="similarity">
    <text evidence="6">Belongs to the MPP10 family.</text>
</comment>
<evidence type="ECO:0000256" key="5">
    <source>
        <dbReference type="ARBA" id="ARBA00023274"/>
    </source>
</evidence>
<feature type="compositionally biased region" description="Basic residues" evidence="7">
    <location>
        <begin position="389"/>
        <end position="405"/>
    </location>
</feature>
<evidence type="ECO:0000256" key="7">
    <source>
        <dbReference type="SAM" id="MobiDB-lite"/>
    </source>
</evidence>
<comment type="caution">
    <text evidence="8">The sequence shown here is derived from an EMBL/GenBank/DDBJ whole genome shotgun (WGS) entry which is preliminary data.</text>
</comment>
<keyword evidence="3" id="KW-0698">rRNA processing</keyword>
<feature type="compositionally biased region" description="Acidic residues" evidence="7">
    <location>
        <begin position="46"/>
        <end position="63"/>
    </location>
</feature>
<protein>
    <submittedName>
        <fullName evidence="8">U3 small nucleolar ribonucleoprotein mpp10</fullName>
    </submittedName>
</protein>
<keyword evidence="4" id="KW-0539">Nucleus</keyword>
<reference evidence="8 9" key="1">
    <citation type="journal article" date="2018" name="BMC Genomics">
        <title>Comparative genome analyses reveal sequence features reflecting distinct modes of host-adaptation between dicot and monocot powdery mildew.</title>
        <authorList>
            <person name="Wu Y."/>
            <person name="Ma X."/>
            <person name="Pan Z."/>
            <person name="Kale S.D."/>
            <person name="Song Y."/>
            <person name="King H."/>
            <person name="Zhang Q."/>
            <person name="Presley C."/>
            <person name="Deng X."/>
            <person name="Wei C.I."/>
            <person name="Xiao S."/>
        </authorList>
    </citation>
    <scope>NUCLEOTIDE SEQUENCE [LARGE SCALE GENOMIC DNA]</scope>
    <source>
        <strain evidence="8">UMSG2</strain>
    </source>
</reference>
<dbReference type="GO" id="GO:0034457">
    <property type="term" value="C:Mpp10 complex"/>
    <property type="evidence" value="ECO:0007669"/>
    <property type="project" value="InterPro"/>
</dbReference>
<accession>A0A420HXY7</accession>
<dbReference type="STRING" id="212602.A0A420HXY7"/>
<feature type="region of interest" description="Disordered" evidence="7">
    <location>
        <begin position="367"/>
        <end position="420"/>
    </location>
</feature>
<feature type="compositionally biased region" description="Acidic residues" evidence="7">
    <location>
        <begin position="124"/>
        <end position="142"/>
    </location>
</feature>
<feature type="compositionally biased region" description="Basic and acidic residues" evidence="7">
    <location>
        <begin position="143"/>
        <end position="156"/>
    </location>
</feature>
<evidence type="ECO:0000256" key="4">
    <source>
        <dbReference type="ARBA" id="ARBA00023242"/>
    </source>
</evidence>
<dbReference type="InterPro" id="IPR012173">
    <property type="entry name" value="Mpp10"/>
</dbReference>
<dbReference type="EMBL" id="MCFK01003459">
    <property type="protein sequence ID" value="RKF62308.1"/>
    <property type="molecule type" value="Genomic_DNA"/>
</dbReference>
<feature type="compositionally biased region" description="Basic and acidic residues" evidence="7">
    <location>
        <begin position="111"/>
        <end position="123"/>
    </location>
</feature>
<gene>
    <name evidence="8" type="ORF">OnM2_034019</name>
</gene>
<evidence type="ECO:0000313" key="8">
    <source>
        <dbReference type="EMBL" id="RKF62308.1"/>
    </source>
</evidence>
<dbReference type="GO" id="GO:0005732">
    <property type="term" value="C:sno(s)RNA-containing ribonucleoprotein complex"/>
    <property type="evidence" value="ECO:0007669"/>
    <property type="project" value="InterPro"/>
</dbReference>
<proteinExistence type="inferred from homology"/>
<dbReference type="Pfam" id="PF04006">
    <property type="entry name" value="Mpp10"/>
    <property type="match status" value="1"/>
</dbReference>
<evidence type="ECO:0000256" key="6">
    <source>
        <dbReference type="ARBA" id="ARBA00029455"/>
    </source>
</evidence>
<feature type="region of interest" description="Disordered" evidence="7">
    <location>
        <begin position="38"/>
        <end position="156"/>
    </location>
</feature>
<keyword evidence="9" id="KW-1185">Reference proteome</keyword>
<dbReference type="AlphaFoldDB" id="A0A420HXY7"/>
<dbReference type="PANTHER" id="PTHR17039">
    <property type="entry name" value="U3 SMALL NUCLEOLAR RIBONUCLEOPROTEIN PROTEIN MPP10"/>
    <property type="match status" value="1"/>
</dbReference>
<dbReference type="PANTHER" id="PTHR17039:SF0">
    <property type="entry name" value="U3 SMALL NUCLEOLAR RIBONUCLEOPROTEIN PROTEIN MPP10"/>
    <property type="match status" value="1"/>
</dbReference>
<evidence type="ECO:0000256" key="3">
    <source>
        <dbReference type="ARBA" id="ARBA00022552"/>
    </source>
</evidence>
<comment type="subcellular location">
    <subcellularLocation>
        <location evidence="1">Nucleus</location>
        <location evidence="1">Nucleolus</location>
    </subcellularLocation>
</comment>
<evidence type="ECO:0000256" key="1">
    <source>
        <dbReference type="ARBA" id="ARBA00004604"/>
    </source>
</evidence>
<evidence type="ECO:0000256" key="2">
    <source>
        <dbReference type="ARBA" id="ARBA00022517"/>
    </source>
</evidence>
<organism evidence="8 9">
    <name type="scientific">Erysiphe neolycopersici</name>
    <dbReference type="NCBI Taxonomy" id="212602"/>
    <lineage>
        <taxon>Eukaryota</taxon>
        <taxon>Fungi</taxon>
        <taxon>Dikarya</taxon>
        <taxon>Ascomycota</taxon>
        <taxon>Pezizomycotina</taxon>
        <taxon>Leotiomycetes</taxon>
        <taxon>Erysiphales</taxon>
        <taxon>Erysiphaceae</taxon>
        <taxon>Erysiphe</taxon>
    </lineage>
</organism>
<feature type="compositionally biased region" description="Basic and acidic residues" evidence="7">
    <location>
        <begin position="411"/>
        <end position="420"/>
    </location>
</feature>
<evidence type="ECO:0000313" key="9">
    <source>
        <dbReference type="Proteomes" id="UP000286134"/>
    </source>
</evidence>